<evidence type="ECO:0000313" key="1">
    <source>
        <dbReference type="EMBL" id="KAL0182565.1"/>
    </source>
</evidence>
<gene>
    <name evidence="1" type="ORF">M9458_021940</name>
</gene>
<protein>
    <submittedName>
        <fullName evidence="1">Uncharacterized protein</fullName>
    </submittedName>
</protein>
<comment type="caution">
    <text evidence="1">The sequence shown here is derived from an EMBL/GenBank/DDBJ whole genome shotgun (WGS) entry which is preliminary data.</text>
</comment>
<dbReference type="AlphaFoldDB" id="A0ABD0Q8I7"/>
<dbReference type="Proteomes" id="UP001529510">
    <property type="component" value="Unassembled WGS sequence"/>
</dbReference>
<evidence type="ECO:0000313" key="2">
    <source>
        <dbReference type="Proteomes" id="UP001529510"/>
    </source>
</evidence>
<organism evidence="1 2">
    <name type="scientific">Cirrhinus mrigala</name>
    <name type="common">Mrigala</name>
    <dbReference type="NCBI Taxonomy" id="683832"/>
    <lineage>
        <taxon>Eukaryota</taxon>
        <taxon>Metazoa</taxon>
        <taxon>Chordata</taxon>
        <taxon>Craniata</taxon>
        <taxon>Vertebrata</taxon>
        <taxon>Euteleostomi</taxon>
        <taxon>Actinopterygii</taxon>
        <taxon>Neopterygii</taxon>
        <taxon>Teleostei</taxon>
        <taxon>Ostariophysi</taxon>
        <taxon>Cypriniformes</taxon>
        <taxon>Cyprinidae</taxon>
        <taxon>Labeoninae</taxon>
        <taxon>Labeonini</taxon>
        <taxon>Cirrhinus</taxon>
    </lineage>
</organism>
<feature type="non-terminal residue" evidence="1">
    <location>
        <position position="180"/>
    </location>
</feature>
<keyword evidence="2" id="KW-1185">Reference proteome</keyword>
<name>A0ABD0Q8I7_CIRMR</name>
<dbReference type="EMBL" id="JAMKFB020000010">
    <property type="protein sequence ID" value="KAL0182565.1"/>
    <property type="molecule type" value="Genomic_DNA"/>
</dbReference>
<accession>A0ABD0Q8I7</accession>
<feature type="non-terminal residue" evidence="1">
    <location>
        <position position="1"/>
    </location>
</feature>
<sequence>YSLNATVSDGRFSVMVGVGVQVEQATDEMVQNAVTLHFQDLSPEDFVGVYMEELKKVLRTSLIGDGTGVIDGPDPLHILGVQPLSRSGQLEVLLAVETPDGGYMGPGELALKLEEAKGFLKGALRVVSILDQSCSGELECGERVCELTLSLDPIGLVTYTTSRVSFVSPRFSRKEMCTCP</sequence>
<reference evidence="1 2" key="1">
    <citation type="submission" date="2024-05" db="EMBL/GenBank/DDBJ databases">
        <title>Genome sequencing and assembly of Indian major carp, Cirrhinus mrigala (Hamilton, 1822).</title>
        <authorList>
            <person name="Mohindra V."/>
            <person name="Chowdhury L.M."/>
            <person name="Lal K."/>
            <person name="Jena J.K."/>
        </authorList>
    </citation>
    <scope>NUCLEOTIDE SEQUENCE [LARGE SCALE GENOMIC DNA]</scope>
    <source>
        <strain evidence="1">CM1030</strain>
        <tissue evidence="1">Blood</tissue>
    </source>
</reference>
<proteinExistence type="predicted"/>